<reference evidence="6" key="1">
    <citation type="submission" date="2022-10" db="EMBL/GenBank/DDBJ databases">
        <authorList>
            <person name="Chen Y."/>
            <person name="Dougan E. K."/>
            <person name="Chan C."/>
            <person name="Rhodes N."/>
            <person name="Thang M."/>
        </authorList>
    </citation>
    <scope>NUCLEOTIDE SEQUENCE</scope>
</reference>
<dbReference type="Gene3D" id="3.40.50.150">
    <property type="entry name" value="Vaccinia Virus protein VP39"/>
    <property type="match status" value="1"/>
</dbReference>
<name>A0A9P1CVD1_9DINO</name>
<evidence type="ECO:0000313" key="6">
    <source>
        <dbReference type="EMBL" id="CAI3996971.1"/>
    </source>
</evidence>
<feature type="compositionally biased region" description="Low complexity" evidence="5">
    <location>
        <begin position="26"/>
        <end position="38"/>
    </location>
</feature>
<dbReference type="SUPFAM" id="SSF53335">
    <property type="entry name" value="S-adenosyl-L-methionine-dependent methyltransferases"/>
    <property type="match status" value="1"/>
</dbReference>
<dbReference type="InterPro" id="IPR029063">
    <property type="entry name" value="SAM-dependent_MTases_sf"/>
</dbReference>
<gene>
    <name evidence="6" type="ORF">C1SCF055_LOCUS23401</name>
</gene>
<keyword evidence="8" id="KW-1185">Reference proteome</keyword>
<sequence>MAPKKSAAKRGAELLPETAEPKAKAAKAAKAAAKTPKANGSQDPALMANLASGSPGVSSQALCLNGGVWAKHAENVRRFKEQAVSEDAVQLRPNTHSFGQPFDEKAALESLKREGKYLCIMNALWLDQSWSATPQIPISQGAIDQVKSHWFSTPNGLDQQQVTVGFLRREVDSKTVPAFGTWKRLSAEESIIAFFEAAAAEAQKVEAGAAGDQLQEWLGHCLSCPVLIRVVADSQEMEWVAQQLREDQTQLSFLARTPTQRVFDVMQKREAMGVAYTPEALLQLYDEKLKFRFLGHASMVMDRALRHDAILQVILAEEACGKSLWDSVSKLHAMVSKSTRFEEVAWLFTHMHDSKLAGLLEGEVSVRQLTGQGATGGKGLCDLVLYKMRLRDYFISDFLLSTEAKEMPEKYRQALKDIFASHEAFRRKVGFPDSPADLSWKAGWSRSADHVMQLIQESVFGTVFDDNLKAAVVAGKAPLDALTMDTKLGERYREFQQLLRQELDEARAEASAAARAEAQQGATQDPEAQEGLPVRSAAFKAFLGDVQAKIGEIKNEETLAQLQYFEDKARNLMASNVQLFVFQPSENELCAYFDKAAACQVRGGGNQWVGIFLDPAQWGEAVTNPHIRVCPLNQQYLKTFLASVVKSRDKQQLTLHHRDLFIYFDSFLPGNLNKVLGSFQTPAGDALNKNSFGVFISYDEESLKQRRQYIKANSTTFQQVELMTLVTAENFGDAMTKTNRKIYKGTNFGNKIGDVLLESPKLLWSMALKDKITLFGKYRVSVGGRTTGEAESHRGVSNRKLNTEEPVFWHSRPLSLCLELLASYNLAAVVDAGAGDGNMALACALSRMPYCGLCLTEDHLTQVQDRIVTEIMLRMLSSSESVFEPKLAASLGGDRAGRSSQPSGARTAEQQGVSHPASSGTTGNPPNTSGNDSGTAASVLNEFRAQLANLQQQGASKTAKTTLLPAEPGKVKLIAAQPPNTPAEVTLASDCSGLCTEGPAVRVNLPSSVNVKHIYTSEIDSNFRKFISEFVKPQQLENDMENTLHLGRVWFDVDLYAVGSPCQSWSLAGSKSGAADSRGGLMALIPFQIEKHKPRSFISENVKGLPSLFPKEFNWLIQALRDIQLPNGYNVYYKLLDTQHFGIPQHRERVYIIGIRRDVQVKHFEWPVPFKERLTLKQLLGNPAMEWKCNLREKTHDVDGSALSSTARKNLIQFQDFLDKNPAKQDSDFIVDTGGSSATWMEDKCPCLTATRCKGKHCYWWHQGQRFLTPTDFFLLQGVWPGAYKPGDVEELQRFPQRVLGHMIGNAMSVCVVRRLVRFLAHKTSLTCNMAAAGEKRLPQGVLNRADLQLGVQAFLRWDPALKEKSAFELENAREALIFCQPFFKEDRTRSCALACAIMFLTILQMTLDRPDTEPTDCTWTAHLYTRSGQIQPMQEKIEKCPALTSRELLAGKVGELDSAASFLLGAINAMPHDLLPQAPHFEGCFACLDDLLVHMKFRLHQSSSAI</sequence>
<dbReference type="PANTHER" id="PTHR46098">
    <property type="entry name" value="TRNA (CYTOSINE(38)-C(5))-METHYLTRANSFERASE"/>
    <property type="match status" value="1"/>
</dbReference>
<dbReference type="Pfam" id="PF00145">
    <property type="entry name" value="DNA_methylase"/>
    <property type="match status" value="1"/>
</dbReference>
<dbReference type="GO" id="GO:0008168">
    <property type="term" value="F:methyltransferase activity"/>
    <property type="evidence" value="ECO:0007669"/>
    <property type="project" value="UniProtKB-KW"/>
</dbReference>
<protein>
    <submittedName>
        <fullName evidence="7">Type II methyltransferase M.MthTI (M.MthTI) (Cytosine-specific methyltransferase MthTI) (Modification methylase MthTI)</fullName>
    </submittedName>
</protein>
<dbReference type="PANTHER" id="PTHR46098:SF1">
    <property type="entry name" value="TRNA (CYTOSINE(38)-C(5))-METHYLTRANSFERASE"/>
    <property type="match status" value="1"/>
</dbReference>
<comment type="similarity">
    <text evidence="4">Belongs to the class I-like SAM-binding methyltransferase superfamily. C5-methyltransferase family.</text>
</comment>
<proteinExistence type="inferred from homology"/>
<dbReference type="InterPro" id="IPR050750">
    <property type="entry name" value="C5-MTase"/>
</dbReference>
<evidence type="ECO:0000313" key="8">
    <source>
        <dbReference type="Proteomes" id="UP001152797"/>
    </source>
</evidence>
<dbReference type="InterPro" id="IPR001525">
    <property type="entry name" value="C5_MeTfrase"/>
</dbReference>
<feature type="region of interest" description="Disordered" evidence="5">
    <location>
        <begin position="1"/>
        <end position="47"/>
    </location>
</feature>
<dbReference type="Proteomes" id="UP001152797">
    <property type="component" value="Unassembled WGS sequence"/>
</dbReference>
<dbReference type="Gene3D" id="3.90.120.10">
    <property type="entry name" value="DNA Methylase, subunit A, domain 2"/>
    <property type="match status" value="1"/>
</dbReference>
<evidence type="ECO:0000313" key="7">
    <source>
        <dbReference type="EMBL" id="CAL4784283.1"/>
    </source>
</evidence>
<feature type="compositionally biased region" description="Low complexity" evidence="5">
    <location>
        <begin position="509"/>
        <end position="518"/>
    </location>
</feature>
<feature type="region of interest" description="Disordered" evidence="5">
    <location>
        <begin position="509"/>
        <end position="530"/>
    </location>
</feature>
<dbReference type="NCBIfam" id="TIGR00675">
    <property type="entry name" value="dcm"/>
    <property type="match status" value="1"/>
</dbReference>
<dbReference type="GO" id="GO:0032259">
    <property type="term" value="P:methylation"/>
    <property type="evidence" value="ECO:0007669"/>
    <property type="project" value="UniProtKB-KW"/>
</dbReference>
<organism evidence="6">
    <name type="scientific">Cladocopium goreaui</name>
    <dbReference type="NCBI Taxonomy" id="2562237"/>
    <lineage>
        <taxon>Eukaryota</taxon>
        <taxon>Sar</taxon>
        <taxon>Alveolata</taxon>
        <taxon>Dinophyceae</taxon>
        <taxon>Suessiales</taxon>
        <taxon>Symbiodiniaceae</taxon>
        <taxon>Cladocopium</taxon>
    </lineage>
</organism>
<evidence type="ECO:0000256" key="4">
    <source>
        <dbReference type="PROSITE-ProRule" id="PRU01016"/>
    </source>
</evidence>
<dbReference type="EMBL" id="CAMXCT030002272">
    <property type="protein sequence ID" value="CAL4784283.1"/>
    <property type="molecule type" value="Genomic_DNA"/>
</dbReference>
<dbReference type="EMBL" id="CAMXCT020002272">
    <property type="protein sequence ID" value="CAL1150346.1"/>
    <property type="molecule type" value="Genomic_DNA"/>
</dbReference>
<evidence type="ECO:0000256" key="3">
    <source>
        <dbReference type="ARBA" id="ARBA00022691"/>
    </source>
</evidence>
<evidence type="ECO:0000256" key="2">
    <source>
        <dbReference type="ARBA" id="ARBA00022679"/>
    </source>
</evidence>
<accession>A0A9P1CVD1</accession>
<evidence type="ECO:0000256" key="5">
    <source>
        <dbReference type="SAM" id="MobiDB-lite"/>
    </source>
</evidence>
<dbReference type="PROSITE" id="PS51679">
    <property type="entry name" value="SAM_MT_C5"/>
    <property type="match status" value="1"/>
</dbReference>
<keyword evidence="3 4" id="KW-0949">S-adenosyl-L-methionine</keyword>
<feature type="region of interest" description="Disordered" evidence="5">
    <location>
        <begin position="890"/>
        <end position="935"/>
    </location>
</feature>
<feature type="active site" evidence="4">
    <location>
        <position position="1062"/>
    </location>
</feature>
<dbReference type="OrthoDB" id="414133at2759"/>
<dbReference type="EMBL" id="CAMXCT010002272">
    <property type="protein sequence ID" value="CAI3996971.1"/>
    <property type="molecule type" value="Genomic_DNA"/>
</dbReference>
<comment type="caution">
    <text evidence="6">The sequence shown here is derived from an EMBL/GenBank/DDBJ whole genome shotgun (WGS) entry which is preliminary data.</text>
</comment>
<reference evidence="7 8" key="2">
    <citation type="submission" date="2024-05" db="EMBL/GenBank/DDBJ databases">
        <authorList>
            <person name="Chen Y."/>
            <person name="Shah S."/>
            <person name="Dougan E. K."/>
            <person name="Thang M."/>
            <person name="Chan C."/>
        </authorList>
    </citation>
    <scope>NUCLEOTIDE SEQUENCE [LARGE SCALE GENOMIC DNA]</scope>
</reference>
<keyword evidence="1 4" id="KW-0489">Methyltransferase</keyword>
<evidence type="ECO:0000256" key="1">
    <source>
        <dbReference type="ARBA" id="ARBA00022603"/>
    </source>
</evidence>
<feature type="compositionally biased region" description="Polar residues" evidence="5">
    <location>
        <begin position="898"/>
        <end position="935"/>
    </location>
</feature>
<keyword evidence="2 4" id="KW-0808">Transferase</keyword>